<reference evidence="17" key="1">
    <citation type="submission" date="2025-08" db="UniProtKB">
        <authorList>
            <consortium name="Ensembl"/>
        </authorList>
    </citation>
    <scope>IDENTIFICATION</scope>
</reference>
<keyword evidence="13" id="KW-1015">Disulfide bond</keyword>
<dbReference type="GO" id="GO:0005759">
    <property type="term" value="C:mitochondrial matrix"/>
    <property type="evidence" value="ECO:0007669"/>
    <property type="project" value="UniProtKB-SubCell"/>
</dbReference>
<evidence type="ECO:0000256" key="8">
    <source>
        <dbReference type="ARBA" id="ARBA00022801"/>
    </source>
</evidence>
<evidence type="ECO:0000256" key="13">
    <source>
        <dbReference type="ARBA" id="ARBA00023157"/>
    </source>
</evidence>
<comment type="similarity">
    <text evidence="3">Belongs to the peptidase M16 family. PreP subfamily.</text>
</comment>
<dbReference type="InterPro" id="IPR011249">
    <property type="entry name" value="Metalloenz_LuxS/M16"/>
</dbReference>
<evidence type="ECO:0000259" key="16">
    <source>
        <dbReference type="SMART" id="SM01264"/>
    </source>
</evidence>
<dbReference type="InterPro" id="IPR055130">
    <property type="entry name" value="PreP_C"/>
</dbReference>
<comment type="subcellular location">
    <subcellularLocation>
        <location evidence="2">Mitochondrion matrix</location>
    </subcellularLocation>
</comment>
<evidence type="ECO:0000256" key="9">
    <source>
        <dbReference type="ARBA" id="ARBA00022833"/>
    </source>
</evidence>
<dbReference type="PANTHER" id="PTHR43016:SF13">
    <property type="entry name" value="PRESEQUENCE PROTEASE, MITOCHONDRIAL"/>
    <property type="match status" value="1"/>
</dbReference>
<dbReference type="FunFam" id="3.30.830.10:FF:000009">
    <property type="entry name" value="Presequence protease, mitochondrial"/>
    <property type="match status" value="1"/>
</dbReference>
<evidence type="ECO:0000256" key="14">
    <source>
        <dbReference type="ARBA" id="ARBA00032857"/>
    </source>
</evidence>
<evidence type="ECO:0000256" key="5">
    <source>
        <dbReference type="ARBA" id="ARBA00020167"/>
    </source>
</evidence>
<keyword evidence="15" id="KW-0175">Coiled coil</keyword>
<dbReference type="FunFam" id="3.30.830.10:FF:000020">
    <property type="entry name" value="Mitochondrial presequence protease"/>
    <property type="match status" value="1"/>
</dbReference>
<evidence type="ECO:0000256" key="7">
    <source>
        <dbReference type="ARBA" id="ARBA00022723"/>
    </source>
</evidence>
<keyword evidence="18" id="KW-1185">Reference proteome</keyword>
<evidence type="ECO:0000256" key="3">
    <source>
        <dbReference type="ARBA" id="ARBA00007575"/>
    </source>
</evidence>
<comment type="subunit">
    <text evidence="4">Monomer and homodimer; homodimerization is induced by binding of the substrate.</text>
</comment>
<keyword evidence="9" id="KW-0862">Zinc</keyword>
<dbReference type="SUPFAM" id="SSF63411">
    <property type="entry name" value="LuxS/MPP-like metallohydrolase"/>
    <property type="match status" value="4"/>
</dbReference>
<evidence type="ECO:0000256" key="4">
    <source>
        <dbReference type="ARBA" id="ARBA00011853"/>
    </source>
</evidence>
<dbReference type="GO" id="GO:0046872">
    <property type="term" value="F:metal ion binding"/>
    <property type="evidence" value="ECO:0007669"/>
    <property type="project" value="UniProtKB-KW"/>
</dbReference>
<accession>A0A671NI72</accession>
<gene>
    <name evidence="17" type="primary">LOC107679400</name>
</gene>
<evidence type="ECO:0000256" key="6">
    <source>
        <dbReference type="ARBA" id="ARBA00022670"/>
    </source>
</evidence>
<name>A0A671NI72_9TELE</name>
<dbReference type="Pfam" id="PF08367">
    <property type="entry name" value="M16C_assoc"/>
    <property type="match status" value="1"/>
</dbReference>
<dbReference type="SMART" id="SM01264">
    <property type="entry name" value="M16C_associated"/>
    <property type="match status" value="1"/>
</dbReference>
<dbReference type="Gene3D" id="3.30.830.10">
    <property type="entry name" value="Metalloenzyme, LuxS/M16 peptidase-like"/>
    <property type="match status" value="4"/>
</dbReference>
<protein>
    <recommendedName>
        <fullName evidence="5">Presequence protease, mitochondrial</fullName>
    </recommendedName>
    <alternativeName>
        <fullName evidence="14">Pitrilysin metalloproteinase 1</fullName>
    </alternativeName>
</protein>
<feature type="coiled-coil region" evidence="15">
    <location>
        <begin position="496"/>
        <end position="523"/>
    </location>
</feature>
<reference evidence="17" key="2">
    <citation type="submission" date="2025-09" db="UniProtKB">
        <authorList>
            <consortium name="Ensembl"/>
        </authorList>
    </citation>
    <scope>IDENTIFICATION</scope>
</reference>
<keyword evidence="7" id="KW-0479">Metal-binding</keyword>
<evidence type="ECO:0000256" key="2">
    <source>
        <dbReference type="ARBA" id="ARBA00004305"/>
    </source>
</evidence>
<dbReference type="InterPro" id="IPR007863">
    <property type="entry name" value="Peptidase_M16_C"/>
</dbReference>
<dbReference type="InterPro" id="IPR013578">
    <property type="entry name" value="Peptidase_M16C_assoc"/>
</dbReference>
<evidence type="ECO:0000256" key="11">
    <source>
        <dbReference type="ARBA" id="ARBA00023049"/>
    </source>
</evidence>
<keyword evidence="12" id="KW-0496">Mitochondrion</keyword>
<evidence type="ECO:0000256" key="12">
    <source>
        <dbReference type="ARBA" id="ARBA00023128"/>
    </source>
</evidence>
<keyword evidence="6" id="KW-0645">Protease</keyword>
<dbReference type="PANTHER" id="PTHR43016">
    <property type="entry name" value="PRESEQUENCE PROTEASE"/>
    <property type="match status" value="1"/>
</dbReference>
<keyword evidence="10" id="KW-0809">Transit peptide</keyword>
<keyword evidence="11" id="KW-0482">Metalloprotease</keyword>
<comment type="cofactor">
    <cofactor evidence="1">
        <name>Zn(2+)</name>
        <dbReference type="ChEBI" id="CHEBI:29105"/>
    </cofactor>
</comment>
<keyword evidence="8" id="KW-0378">Hydrolase</keyword>
<evidence type="ECO:0000256" key="15">
    <source>
        <dbReference type="SAM" id="Coils"/>
    </source>
</evidence>
<sequence>MFRHCKVFITKLKNLSFQGSWRSRGSSAGERALQYTVGQKIHGFTVKEVTAVPDLFLTSVKLSHDATGAQYLHAARDDSNNLFSVQFRTTPMDSTGVTHILEHTVLCGSQRFPCRDPFFKMLNRSLSTFMNAFTAITRCTRSPPRMPKTSRTFCLTSIGCEKDMLFFFRQEGWRLEHKTPTDPSSRLMFKGVVFNEMKGEFSDNERLYAQRLQNKLLPDHTYAVVSGGEPLAIPDLTWEQLKHFHATHYHPSNARFFTYGDLPLEQHLQQIEEEALSKFERTEPNTAVPSQTHWDKPRVDHVTCRPDALAPDPMKQNTLCMSYLITDTFETFTLSLLSSLMISGPNSPFYKALIEPEIGSDFSSSVGFDGSTRQASFTIGLQGMAEADTETVKHIIAQSIDDIIATGFEEEQIEALLHKIEIQMKHQSTSFGLALASYIASCWNHDGDPVQLLKISENVSRFRQCLKENPRYLQDKVQHYFKDNTHRLTLTMSPDERFLEKQAEAEEQKLQQKIQNLSDADHKDIYEKGLQLLAVQSTTQDASCLPALKVSDIEPIIPYTPVQLGTAGGVPVQCCEQPTNGMVYFRAMCNLNSLPEDLKIYVPLFCIYNIHYIPTPNQTKLDYRQQAQRIELKTGGMSVSPQIIPDTDDLDLYEQGIILSSSCLDRNLPDMFQLWSDIFNSPHFDDEQHLRVLVMMSSQELSNGISYSGHMYAMTRAARTLVPTADLQETFGGMDQVKFMKSIAEMTDLTSVLRKLPWIKRHLLNPENMRCAVNATPQKMSDAAGEVERFMGNIAANRKERKPVRPTVVEVRSLDPQAASSASRKLISEPHFKPCQMKTYFQLPFNVNFVSECVRTVPFSHADYASLCILARMMTAKFLHGEIREKGGAYGGGARMGGGGLFSFYSYRDPNSTQTLSAFRGGVEWARAGKFTQQDINEAKLSVFSAVDAPVAPSDKGLGCFLNGITDELKQRYRERLFAVTDKNLIDVAGRYLGVGQQTCGVAILGPENESIRKDPSWVVK</sequence>
<evidence type="ECO:0000313" key="18">
    <source>
        <dbReference type="Proteomes" id="UP000472260"/>
    </source>
</evidence>
<dbReference type="AlphaFoldDB" id="A0A671NI72"/>
<evidence type="ECO:0000256" key="1">
    <source>
        <dbReference type="ARBA" id="ARBA00001947"/>
    </source>
</evidence>
<proteinExistence type="inferred from homology"/>
<evidence type="ECO:0000313" key="17">
    <source>
        <dbReference type="Ensembl" id="ENSSANP00000044478.1"/>
    </source>
</evidence>
<dbReference type="FunFam" id="3.30.830.10:FF:000013">
    <property type="entry name" value="Mitochondrial presequence protease"/>
    <property type="match status" value="1"/>
</dbReference>
<dbReference type="Pfam" id="PF22516">
    <property type="entry name" value="PreP_C"/>
    <property type="match status" value="1"/>
</dbReference>
<dbReference type="Pfam" id="PF05193">
    <property type="entry name" value="Peptidase_M16_C"/>
    <property type="match status" value="1"/>
</dbReference>
<dbReference type="Proteomes" id="UP000472260">
    <property type="component" value="Unassembled WGS sequence"/>
</dbReference>
<dbReference type="GO" id="GO:0004222">
    <property type="term" value="F:metalloendopeptidase activity"/>
    <property type="evidence" value="ECO:0007669"/>
    <property type="project" value="TreeGrafter"/>
</dbReference>
<dbReference type="FunFam" id="3.30.830.10:FF:000011">
    <property type="entry name" value="Presequence protease, mitochondrial"/>
    <property type="match status" value="1"/>
</dbReference>
<dbReference type="GO" id="GO:0016485">
    <property type="term" value="P:protein processing"/>
    <property type="evidence" value="ECO:0007669"/>
    <property type="project" value="TreeGrafter"/>
</dbReference>
<organism evidence="17 18">
    <name type="scientific">Sinocyclocheilus anshuiensis</name>
    <dbReference type="NCBI Taxonomy" id="1608454"/>
    <lineage>
        <taxon>Eukaryota</taxon>
        <taxon>Metazoa</taxon>
        <taxon>Chordata</taxon>
        <taxon>Craniata</taxon>
        <taxon>Vertebrata</taxon>
        <taxon>Euteleostomi</taxon>
        <taxon>Actinopterygii</taxon>
        <taxon>Neopterygii</taxon>
        <taxon>Teleostei</taxon>
        <taxon>Ostariophysi</taxon>
        <taxon>Cypriniformes</taxon>
        <taxon>Cyprinidae</taxon>
        <taxon>Cyprininae</taxon>
        <taxon>Sinocyclocheilus</taxon>
    </lineage>
</organism>
<feature type="domain" description="Peptidase M16C associated" evidence="16">
    <location>
        <begin position="492"/>
        <end position="743"/>
    </location>
</feature>
<dbReference type="Ensembl" id="ENSSANT00000047300.1">
    <property type="protein sequence ID" value="ENSSANP00000044478.1"/>
    <property type="gene ID" value="ENSSANG00000021409.1"/>
</dbReference>
<evidence type="ECO:0000256" key="10">
    <source>
        <dbReference type="ARBA" id="ARBA00022946"/>
    </source>
</evidence>